<evidence type="ECO:0000256" key="1">
    <source>
        <dbReference type="SAM" id="MobiDB-lite"/>
    </source>
</evidence>
<dbReference type="InterPro" id="IPR036179">
    <property type="entry name" value="Ig-like_dom_sf"/>
</dbReference>
<dbReference type="InterPro" id="IPR003599">
    <property type="entry name" value="Ig_sub"/>
</dbReference>
<feature type="region of interest" description="Disordered" evidence="1">
    <location>
        <begin position="17"/>
        <end position="40"/>
    </location>
</feature>
<sequence length="293" mass="32852">QKKKKNIPAAACLVITNNQPTHQPTNQPTHTATQQHRNTPTKAQADLTFICINQRQIPRIVIGTNYRKISLSLRESQRLRNRQPPAMTSVRNNAVSTVAAALLLGWVIFGCLNSSVRADVTEQKSSEKSPDSLDNDDFYDESSPENIKAASKPPQPTIIPYFEEAKTVVYAKENERVTLNCPVKNYNESQHLIVWFRNNNTLTTGQQILADAKLYQLDKDMNLVVDKVTENSTGDYYCTVMPHKVRMDIILKIGEAPVVNNHQMMMSASALLLFITLLARELSNGILSLATIF</sequence>
<evidence type="ECO:0000313" key="3">
    <source>
        <dbReference type="EMBL" id="JAB85175.1"/>
    </source>
</evidence>
<feature type="non-terminal residue" evidence="3">
    <location>
        <position position="1"/>
    </location>
</feature>
<dbReference type="EMBL" id="GAMC01021377">
    <property type="protein sequence ID" value="JAB85178.1"/>
    <property type="molecule type" value="mRNA"/>
</dbReference>
<name>W8ABD3_CERCA</name>
<reference evidence="3" key="1">
    <citation type="submission" date="2013-07" db="EMBL/GenBank/DDBJ databases">
        <authorList>
            <person name="Geib S."/>
        </authorList>
    </citation>
    <scope>NUCLEOTIDE SEQUENCE</scope>
</reference>
<feature type="compositionally biased region" description="Basic and acidic residues" evidence="1">
    <location>
        <begin position="119"/>
        <end position="131"/>
    </location>
</feature>
<dbReference type="SMART" id="SM00409">
    <property type="entry name" value="IG"/>
    <property type="match status" value="1"/>
</dbReference>
<dbReference type="InterPro" id="IPR007110">
    <property type="entry name" value="Ig-like_dom"/>
</dbReference>
<dbReference type="Gene3D" id="2.60.40.10">
    <property type="entry name" value="Immunoglobulins"/>
    <property type="match status" value="1"/>
</dbReference>
<organism evidence="3">
    <name type="scientific">Ceratitis capitata</name>
    <name type="common">Mediterranean fruit fly</name>
    <name type="synonym">Tephritis capitata</name>
    <dbReference type="NCBI Taxonomy" id="7213"/>
    <lineage>
        <taxon>Eukaryota</taxon>
        <taxon>Metazoa</taxon>
        <taxon>Ecdysozoa</taxon>
        <taxon>Arthropoda</taxon>
        <taxon>Hexapoda</taxon>
        <taxon>Insecta</taxon>
        <taxon>Pterygota</taxon>
        <taxon>Neoptera</taxon>
        <taxon>Endopterygota</taxon>
        <taxon>Diptera</taxon>
        <taxon>Brachycera</taxon>
        <taxon>Muscomorpha</taxon>
        <taxon>Tephritoidea</taxon>
        <taxon>Tephritidae</taxon>
        <taxon>Ceratitis</taxon>
        <taxon>Ceratitis</taxon>
    </lineage>
</organism>
<evidence type="ECO:0000259" key="2">
    <source>
        <dbReference type="PROSITE" id="PS50835"/>
    </source>
</evidence>
<dbReference type="EMBL" id="GAMC01021380">
    <property type="protein sequence ID" value="JAB85175.1"/>
    <property type="molecule type" value="mRNA"/>
</dbReference>
<feature type="compositionally biased region" description="Acidic residues" evidence="1">
    <location>
        <begin position="133"/>
        <end position="143"/>
    </location>
</feature>
<dbReference type="SUPFAM" id="SSF48726">
    <property type="entry name" value="Immunoglobulin"/>
    <property type="match status" value="1"/>
</dbReference>
<protein>
    <recommendedName>
        <fullName evidence="2">Ig-like domain-containing protein</fullName>
    </recommendedName>
</protein>
<accession>W8ABD3</accession>
<dbReference type="EMBL" id="GAMC01021378">
    <property type="protein sequence ID" value="JAB85177.1"/>
    <property type="molecule type" value="mRNA"/>
</dbReference>
<feature type="region of interest" description="Disordered" evidence="1">
    <location>
        <begin position="119"/>
        <end position="154"/>
    </location>
</feature>
<dbReference type="PROSITE" id="PS50835">
    <property type="entry name" value="IG_LIKE"/>
    <property type="match status" value="1"/>
</dbReference>
<dbReference type="AlphaFoldDB" id="W8ABD3"/>
<feature type="domain" description="Ig-like" evidence="2">
    <location>
        <begin position="154"/>
        <end position="240"/>
    </location>
</feature>
<proteinExistence type="evidence at transcript level"/>
<dbReference type="InterPro" id="IPR013783">
    <property type="entry name" value="Ig-like_fold"/>
</dbReference>
<dbReference type="Pfam" id="PF13927">
    <property type="entry name" value="Ig_3"/>
    <property type="match status" value="1"/>
</dbReference>
<dbReference type="EMBL" id="GAMC01021379">
    <property type="protein sequence ID" value="JAB85176.1"/>
    <property type="molecule type" value="mRNA"/>
</dbReference>
<dbReference type="OrthoDB" id="8002045at2759"/>
<reference evidence="3" key="2">
    <citation type="journal article" date="2014" name="BMC Genomics">
        <title>A genomic perspective to assessing quality of mass-reared SIT flies used in Mediterranean fruit fly (Ceratitis capitata) eradication in California.</title>
        <authorList>
            <person name="Calla B."/>
            <person name="Hall B."/>
            <person name="Hou S."/>
            <person name="Geib S.M."/>
        </authorList>
    </citation>
    <scope>NUCLEOTIDE SEQUENCE</scope>
</reference>
<feature type="compositionally biased region" description="Low complexity" evidence="1">
    <location>
        <begin position="17"/>
        <end position="36"/>
    </location>
</feature>